<comment type="caution">
    <text evidence="1">The sequence shown here is derived from an EMBL/GenBank/DDBJ whole genome shotgun (WGS) entry which is preliminary data.</text>
</comment>
<accession>A0AAP0ISR5</accession>
<dbReference type="EMBL" id="JBBNAF010000008">
    <property type="protein sequence ID" value="KAK9120510.1"/>
    <property type="molecule type" value="Genomic_DNA"/>
</dbReference>
<name>A0AAP0ISR5_9MAGN</name>
<proteinExistence type="predicted"/>
<evidence type="ECO:0000313" key="2">
    <source>
        <dbReference type="Proteomes" id="UP001420932"/>
    </source>
</evidence>
<reference evidence="1 2" key="1">
    <citation type="submission" date="2024-01" db="EMBL/GenBank/DDBJ databases">
        <title>Genome assemblies of Stephania.</title>
        <authorList>
            <person name="Yang L."/>
        </authorList>
    </citation>
    <scope>NUCLEOTIDE SEQUENCE [LARGE SCALE GENOMIC DNA]</scope>
    <source>
        <strain evidence="1">YNDBR</strain>
        <tissue evidence="1">Leaf</tissue>
    </source>
</reference>
<evidence type="ECO:0000313" key="1">
    <source>
        <dbReference type="EMBL" id="KAK9120510.1"/>
    </source>
</evidence>
<dbReference type="AlphaFoldDB" id="A0AAP0ISR5"/>
<gene>
    <name evidence="1" type="ORF">Syun_018127</name>
</gene>
<dbReference type="Proteomes" id="UP001420932">
    <property type="component" value="Unassembled WGS sequence"/>
</dbReference>
<protein>
    <submittedName>
        <fullName evidence="1">Uncharacterized protein</fullName>
    </submittedName>
</protein>
<organism evidence="1 2">
    <name type="scientific">Stephania yunnanensis</name>
    <dbReference type="NCBI Taxonomy" id="152371"/>
    <lineage>
        <taxon>Eukaryota</taxon>
        <taxon>Viridiplantae</taxon>
        <taxon>Streptophyta</taxon>
        <taxon>Embryophyta</taxon>
        <taxon>Tracheophyta</taxon>
        <taxon>Spermatophyta</taxon>
        <taxon>Magnoliopsida</taxon>
        <taxon>Ranunculales</taxon>
        <taxon>Menispermaceae</taxon>
        <taxon>Menispermoideae</taxon>
        <taxon>Cissampelideae</taxon>
        <taxon>Stephania</taxon>
    </lineage>
</organism>
<sequence length="214" mass="24548">MFDQTPIMSLASLTGNDIRLQPGHSSALAFDPPLPPNAGPELMRFKLICPIDNFNNMTSKVYCSAKKEWHDTNANVELDSITKSFWGSSKGMCIGTTTYYCCGSMSKKWLRVLFHCLPTAAALLLVTMNLELNVWLRRDEWVKVHEARLDRVIRDNWNVIAHDTTELGNCGAAFLRQSFSFFHVLYMKVEICRCFLLERRMENGYLDSIQKLRN</sequence>
<keyword evidence="2" id="KW-1185">Reference proteome</keyword>